<dbReference type="Proteomes" id="UP000229236">
    <property type="component" value="Unassembled WGS sequence"/>
</dbReference>
<proteinExistence type="predicted"/>
<reference evidence="2" key="1">
    <citation type="submission" date="2017-09" db="EMBL/GenBank/DDBJ databases">
        <title>Depth-based differentiation of microbial function through sediment-hosted aquifers and enrichment of novel symbionts in the deep terrestrial subsurface.</title>
        <authorList>
            <person name="Probst A.J."/>
            <person name="Ladd B."/>
            <person name="Jarett J.K."/>
            <person name="Geller-Mcgrath D.E."/>
            <person name="Sieber C.M.K."/>
            <person name="Emerson J.B."/>
            <person name="Anantharaman K."/>
            <person name="Thomas B.C."/>
            <person name="Malmstrom R."/>
            <person name="Stieglmeier M."/>
            <person name="Klingl A."/>
            <person name="Woyke T."/>
            <person name="Ryan C.M."/>
            <person name="Banfield J.F."/>
        </authorList>
    </citation>
    <scope>NUCLEOTIDE SEQUENCE [LARGE SCALE GENOMIC DNA]</scope>
</reference>
<evidence type="ECO:0000313" key="2">
    <source>
        <dbReference type="Proteomes" id="UP000229236"/>
    </source>
</evidence>
<evidence type="ECO:0000313" key="1">
    <source>
        <dbReference type="EMBL" id="PJB82249.1"/>
    </source>
</evidence>
<accession>A0A2M8D619</accession>
<protein>
    <submittedName>
        <fullName evidence="1">Uncharacterized protein</fullName>
    </submittedName>
</protein>
<dbReference type="AlphaFoldDB" id="A0A2M8D619"/>
<organism evidence="1 2">
    <name type="scientific">Candidatus Yonathbacteria bacterium CG_4_9_14_0_8_um_filter_46_47</name>
    <dbReference type="NCBI Taxonomy" id="1975106"/>
    <lineage>
        <taxon>Bacteria</taxon>
        <taxon>Candidatus Yonathiibacteriota</taxon>
    </lineage>
</organism>
<gene>
    <name evidence="1" type="ORF">CO088_03790</name>
</gene>
<dbReference type="EMBL" id="PFTM01000062">
    <property type="protein sequence ID" value="PJB82249.1"/>
    <property type="molecule type" value="Genomic_DNA"/>
</dbReference>
<name>A0A2M8D619_9BACT</name>
<sequence length="92" mass="10160">MRELFLSGKTDSPRRRSLRSRVPQENTLCSFHFARAGFLFLLMKRVFSCGSLPSTNRAGGGAVRTSLGRLSRRGLGEECGRASAFFFEKIGG</sequence>
<comment type="caution">
    <text evidence="1">The sequence shown here is derived from an EMBL/GenBank/DDBJ whole genome shotgun (WGS) entry which is preliminary data.</text>
</comment>